<evidence type="ECO:0000256" key="1">
    <source>
        <dbReference type="SAM" id="MobiDB-lite"/>
    </source>
</evidence>
<accession>A0A811NCR2</accession>
<proteinExistence type="predicted"/>
<feature type="region of interest" description="Disordered" evidence="1">
    <location>
        <begin position="50"/>
        <end position="84"/>
    </location>
</feature>
<name>A0A811NCR2_9POAL</name>
<protein>
    <submittedName>
        <fullName evidence="2">Uncharacterized protein</fullName>
    </submittedName>
</protein>
<dbReference type="Proteomes" id="UP000604825">
    <property type="component" value="Unassembled WGS sequence"/>
</dbReference>
<dbReference type="AlphaFoldDB" id="A0A811NCR2"/>
<keyword evidence="3" id="KW-1185">Reference proteome</keyword>
<gene>
    <name evidence="2" type="ORF">NCGR_LOCUS13441</name>
</gene>
<evidence type="ECO:0000313" key="2">
    <source>
        <dbReference type="EMBL" id="CAD6219836.1"/>
    </source>
</evidence>
<organism evidence="2 3">
    <name type="scientific">Miscanthus lutarioriparius</name>
    <dbReference type="NCBI Taxonomy" id="422564"/>
    <lineage>
        <taxon>Eukaryota</taxon>
        <taxon>Viridiplantae</taxon>
        <taxon>Streptophyta</taxon>
        <taxon>Embryophyta</taxon>
        <taxon>Tracheophyta</taxon>
        <taxon>Spermatophyta</taxon>
        <taxon>Magnoliopsida</taxon>
        <taxon>Liliopsida</taxon>
        <taxon>Poales</taxon>
        <taxon>Poaceae</taxon>
        <taxon>PACMAD clade</taxon>
        <taxon>Panicoideae</taxon>
        <taxon>Andropogonodae</taxon>
        <taxon>Andropogoneae</taxon>
        <taxon>Saccharinae</taxon>
        <taxon>Miscanthus</taxon>
    </lineage>
</organism>
<sequence length="84" mass="9238">MDQIDTMKTTCIEATSMEDDDSARQCSQIEADMMMASWIESETKVTLHLRSDESRATGSGLKHKDGTGSGGHIDEGNTMNLKNR</sequence>
<reference evidence="2" key="1">
    <citation type="submission" date="2020-10" db="EMBL/GenBank/DDBJ databases">
        <authorList>
            <person name="Han B."/>
            <person name="Lu T."/>
            <person name="Zhao Q."/>
            <person name="Huang X."/>
            <person name="Zhao Y."/>
        </authorList>
    </citation>
    <scope>NUCLEOTIDE SEQUENCE</scope>
</reference>
<evidence type="ECO:0000313" key="3">
    <source>
        <dbReference type="Proteomes" id="UP000604825"/>
    </source>
</evidence>
<comment type="caution">
    <text evidence="2">The sequence shown here is derived from an EMBL/GenBank/DDBJ whole genome shotgun (WGS) entry which is preliminary data.</text>
</comment>
<dbReference type="EMBL" id="CAJGYO010000003">
    <property type="protein sequence ID" value="CAD6219836.1"/>
    <property type="molecule type" value="Genomic_DNA"/>
</dbReference>